<accession>J9A387</accession>
<organism evidence="1 2">
    <name type="scientific">alpha proteobacterium IMCC14465</name>
    <dbReference type="NCBI Taxonomy" id="1220535"/>
    <lineage>
        <taxon>Bacteria</taxon>
        <taxon>Pseudomonadati</taxon>
        <taxon>Pseudomonadota</taxon>
        <taxon>Alphaproteobacteria</taxon>
        <taxon>PS1 clade</taxon>
    </lineage>
</organism>
<comment type="caution">
    <text evidence="1">The sequence shown here is derived from an EMBL/GenBank/DDBJ whole genome shotgun (WGS) entry which is preliminary data.</text>
</comment>
<evidence type="ECO:0000313" key="1">
    <source>
        <dbReference type="EMBL" id="EJW20820.1"/>
    </source>
</evidence>
<proteinExistence type="predicted"/>
<dbReference type="Proteomes" id="UP000004836">
    <property type="component" value="Unassembled WGS sequence"/>
</dbReference>
<evidence type="ECO:0000313" key="2">
    <source>
        <dbReference type="Proteomes" id="UP000004836"/>
    </source>
</evidence>
<keyword evidence="2" id="KW-1185">Reference proteome</keyword>
<dbReference type="EMBL" id="ALYF01000003">
    <property type="protein sequence ID" value="EJW20820.1"/>
    <property type="molecule type" value="Genomic_DNA"/>
</dbReference>
<sequence length="48" mass="5285">MVLKSSAGCAFLTSTKFDFNLYSLAPSSRLLSVPEIQVIITSYEVKND</sequence>
<dbReference type="AlphaFoldDB" id="J9A387"/>
<dbReference type="STRING" id="1220535.IMCC14465_06160"/>
<name>J9A387_9PROT</name>
<protein>
    <submittedName>
        <fullName evidence="1">Uncharacterized protein</fullName>
    </submittedName>
</protein>
<gene>
    <name evidence="1" type="ORF">IMCC14465_06160</name>
</gene>
<reference evidence="1 2" key="1">
    <citation type="journal article" date="2012" name="J. Bacteriol.">
        <title>Genome Sequence of Strain IMCC14465, Isolated from the East Sea, Belonging to the PS1 Clade of Alphaproteobacteria.</title>
        <authorList>
            <person name="Yang S.J."/>
            <person name="Kang I."/>
            <person name="Cho J.C."/>
        </authorList>
    </citation>
    <scope>NUCLEOTIDE SEQUENCE [LARGE SCALE GENOMIC DNA]</scope>
    <source>
        <strain evidence="1 2">IMCC14465</strain>
    </source>
</reference>